<evidence type="ECO:0000256" key="1">
    <source>
        <dbReference type="SAM" id="SignalP"/>
    </source>
</evidence>
<feature type="signal peptide" evidence="1">
    <location>
        <begin position="1"/>
        <end position="19"/>
    </location>
</feature>
<dbReference type="Proteomes" id="UP001153712">
    <property type="component" value="Chromosome 2"/>
</dbReference>
<evidence type="ECO:0000313" key="3">
    <source>
        <dbReference type="Proteomes" id="UP001153712"/>
    </source>
</evidence>
<gene>
    <name evidence="2" type="ORF">PHYEVI_LOCUS4548</name>
</gene>
<sequence>MFKVAVLSLFGLIILSVQGISLTGKKYNNSFTKCQDLQNPGTLEANVRYNDSDVRDEVYILLPEKGDFKRPISCIKVIDNSSYNASEVVIVQGGLNHQFAIFKIYIHSILADYDYTFQIYTR</sequence>
<keyword evidence="3" id="KW-1185">Reference proteome</keyword>
<dbReference type="AlphaFoldDB" id="A0A9N9XMB1"/>
<proteinExistence type="predicted"/>
<evidence type="ECO:0000313" key="2">
    <source>
        <dbReference type="EMBL" id="CAG9858157.1"/>
    </source>
</evidence>
<accession>A0A9N9XMB1</accession>
<organism evidence="2 3">
    <name type="scientific">Phyllotreta striolata</name>
    <name type="common">Striped flea beetle</name>
    <name type="synonym">Crioceris striolata</name>
    <dbReference type="NCBI Taxonomy" id="444603"/>
    <lineage>
        <taxon>Eukaryota</taxon>
        <taxon>Metazoa</taxon>
        <taxon>Ecdysozoa</taxon>
        <taxon>Arthropoda</taxon>
        <taxon>Hexapoda</taxon>
        <taxon>Insecta</taxon>
        <taxon>Pterygota</taxon>
        <taxon>Neoptera</taxon>
        <taxon>Endopterygota</taxon>
        <taxon>Coleoptera</taxon>
        <taxon>Polyphaga</taxon>
        <taxon>Cucujiformia</taxon>
        <taxon>Chrysomeloidea</taxon>
        <taxon>Chrysomelidae</taxon>
        <taxon>Galerucinae</taxon>
        <taxon>Alticini</taxon>
        <taxon>Phyllotreta</taxon>
    </lineage>
</organism>
<feature type="chain" id="PRO_5040228257" evidence="1">
    <location>
        <begin position="20"/>
        <end position="122"/>
    </location>
</feature>
<dbReference type="EMBL" id="OU900095">
    <property type="protein sequence ID" value="CAG9858157.1"/>
    <property type="molecule type" value="Genomic_DNA"/>
</dbReference>
<reference evidence="2" key="1">
    <citation type="submission" date="2022-01" db="EMBL/GenBank/DDBJ databases">
        <authorList>
            <person name="King R."/>
        </authorList>
    </citation>
    <scope>NUCLEOTIDE SEQUENCE</scope>
</reference>
<keyword evidence="1" id="KW-0732">Signal</keyword>
<protein>
    <submittedName>
        <fullName evidence="2">Uncharacterized protein</fullName>
    </submittedName>
</protein>
<name>A0A9N9XMB1_PHYSR</name>